<keyword evidence="1" id="KW-0472">Membrane</keyword>
<evidence type="ECO:0000313" key="3">
    <source>
        <dbReference type="Proteomes" id="UP000184363"/>
    </source>
</evidence>
<gene>
    <name evidence="2" type="ORF">SAMN05443637_12747</name>
</gene>
<dbReference type="EMBL" id="FRAP01000027">
    <property type="protein sequence ID" value="SHL40717.1"/>
    <property type="molecule type" value="Genomic_DNA"/>
</dbReference>
<feature type="transmembrane region" description="Helical" evidence="1">
    <location>
        <begin position="71"/>
        <end position="93"/>
    </location>
</feature>
<organism evidence="2 3">
    <name type="scientific">Pseudonocardia thermophila</name>
    <dbReference type="NCBI Taxonomy" id="1848"/>
    <lineage>
        <taxon>Bacteria</taxon>
        <taxon>Bacillati</taxon>
        <taxon>Actinomycetota</taxon>
        <taxon>Actinomycetes</taxon>
        <taxon>Pseudonocardiales</taxon>
        <taxon>Pseudonocardiaceae</taxon>
        <taxon>Pseudonocardia</taxon>
    </lineage>
</organism>
<evidence type="ECO:0008006" key="4">
    <source>
        <dbReference type="Google" id="ProtNLM"/>
    </source>
</evidence>
<dbReference type="Pfam" id="PF11222">
    <property type="entry name" value="DUF3017"/>
    <property type="match status" value="1"/>
</dbReference>
<dbReference type="Proteomes" id="UP000184363">
    <property type="component" value="Unassembled WGS sequence"/>
</dbReference>
<proteinExistence type="predicted"/>
<feature type="transmembrane region" description="Helical" evidence="1">
    <location>
        <begin position="15"/>
        <end position="34"/>
    </location>
</feature>
<keyword evidence="1" id="KW-0812">Transmembrane</keyword>
<dbReference type="AlphaFoldDB" id="A0A1M7ADJ0"/>
<protein>
    <recommendedName>
        <fullName evidence="4">DUF3017 domain-containing protein</fullName>
    </recommendedName>
</protein>
<feature type="transmembrane region" description="Helical" evidence="1">
    <location>
        <begin position="41"/>
        <end position="59"/>
    </location>
</feature>
<evidence type="ECO:0000313" key="2">
    <source>
        <dbReference type="EMBL" id="SHL40717.1"/>
    </source>
</evidence>
<keyword evidence="1" id="KW-1133">Transmembrane helix</keyword>
<evidence type="ECO:0000256" key="1">
    <source>
        <dbReference type="SAM" id="Phobius"/>
    </source>
</evidence>
<sequence length="99" mass="10719">MLSRPGLDLRNRLPVHLPIGMVAVIVAIGMVRVLTQHWRQGAVLIGGALLVAALFRAVVPDDRVGLLAVRSRAIDVLCYLAFATLMIVVAWTITPPKLT</sequence>
<accession>A0A1M7ADJ0</accession>
<dbReference type="STRING" id="1848.SAMN05443637_12747"/>
<name>A0A1M7ADJ0_PSETH</name>
<keyword evidence="3" id="KW-1185">Reference proteome</keyword>
<reference evidence="2 3" key="1">
    <citation type="submission" date="2016-11" db="EMBL/GenBank/DDBJ databases">
        <authorList>
            <person name="Jaros S."/>
            <person name="Januszkiewicz K."/>
            <person name="Wedrychowicz H."/>
        </authorList>
    </citation>
    <scope>NUCLEOTIDE SEQUENCE [LARGE SCALE GENOMIC DNA]</scope>
    <source>
        <strain evidence="2 3">DSM 43832</strain>
    </source>
</reference>
<dbReference type="InterPro" id="IPR021385">
    <property type="entry name" value="DUF3017"/>
</dbReference>